<dbReference type="PANTHER" id="PTHR45922">
    <property type="entry name" value="CLEAVAGE AND POLYADENYLATION SPECIFICITY FACTOR SUBUNIT 2"/>
    <property type="match status" value="1"/>
</dbReference>
<organism evidence="7 8">
    <name type="scientific">Lachancea meyersii CBS 8951</name>
    <dbReference type="NCBI Taxonomy" id="1266667"/>
    <lineage>
        <taxon>Eukaryota</taxon>
        <taxon>Fungi</taxon>
        <taxon>Dikarya</taxon>
        <taxon>Ascomycota</taxon>
        <taxon>Saccharomycotina</taxon>
        <taxon>Saccharomycetes</taxon>
        <taxon>Saccharomycetales</taxon>
        <taxon>Saccharomycetaceae</taxon>
        <taxon>Lachancea</taxon>
    </lineage>
</organism>
<feature type="domain" description="Beta-Casp" evidence="6">
    <location>
        <begin position="254"/>
        <end position="379"/>
    </location>
</feature>
<dbReference type="GO" id="GO:0006397">
    <property type="term" value="P:mRNA processing"/>
    <property type="evidence" value="ECO:0007669"/>
    <property type="project" value="UniProtKB-KW"/>
</dbReference>
<comment type="subcellular location">
    <subcellularLocation>
        <location evidence="1 4">Nucleus</location>
    </subcellularLocation>
</comment>
<dbReference type="Proteomes" id="UP000191144">
    <property type="component" value="Chromosome G"/>
</dbReference>
<evidence type="ECO:0000259" key="6">
    <source>
        <dbReference type="SMART" id="SM01027"/>
    </source>
</evidence>
<dbReference type="SMART" id="SM01027">
    <property type="entry name" value="Beta-Casp"/>
    <property type="match status" value="1"/>
</dbReference>
<dbReference type="OrthoDB" id="64353at2759"/>
<evidence type="ECO:0000256" key="3">
    <source>
        <dbReference type="ARBA" id="ARBA00023242"/>
    </source>
</evidence>
<reference evidence="8" key="1">
    <citation type="submission" date="2016-03" db="EMBL/GenBank/DDBJ databases">
        <authorList>
            <person name="Devillers Hugo."/>
        </authorList>
    </citation>
    <scope>NUCLEOTIDE SEQUENCE [LARGE SCALE GENOMIC DNA]</scope>
</reference>
<dbReference type="EMBL" id="LT598484">
    <property type="protein sequence ID" value="SCV00132.1"/>
    <property type="molecule type" value="Genomic_DNA"/>
</dbReference>
<dbReference type="Pfam" id="PF16661">
    <property type="entry name" value="Lactamase_B_6"/>
    <property type="match status" value="1"/>
</dbReference>
<keyword evidence="3 4" id="KW-0539">Nucleus</keyword>
<dbReference type="InterPro" id="IPR027075">
    <property type="entry name" value="CPSF2"/>
</dbReference>
<keyword evidence="8" id="KW-1185">Reference proteome</keyword>
<keyword evidence="2 4" id="KW-0507">mRNA processing</keyword>
<evidence type="ECO:0000313" key="8">
    <source>
        <dbReference type="Proteomes" id="UP000191144"/>
    </source>
</evidence>
<dbReference type="InterPro" id="IPR025069">
    <property type="entry name" value="Cpsf2_C"/>
</dbReference>
<dbReference type="CDD" id="cd16293">
    <property type="entry name" value="CPSF2-like_MBL-fold"/>
    <property type="match status" value="1"/>
</dbReference>
<dbReference type="PANTHER" id="PTHR45922:SF1">
    <property type="entry name" value="CLEAVAGE AND POLYADENYLATION SPECIFICITY FACTOR SUBUNIT 2"/>
    <property type="match status" value="1"/>
</dbReference>
<accession>A0A1G4K803</accession>
<proteinExistence type="inferred from homology"/>
<dbReference type="InterPro" id="IPR001279">
    <property type="entry name" value="Metallo-B-lactamas"/>
</dbReference>
<dbReference type="InterPro" id="IPR036866">
    <property type="entry name" value="RibonucZ/Hydroxyglut_hydro"/>
</dbReference>
<dbReference type="GO" id="GO:0005847">
    <property type="term" value="C:mRNA cleavage and polyadenylation specificity factor complex"/>
    <property type="evidence" value="ECO:0007669"/>
    <property type="project" value="InterPro"/>
</dbReference>
<evidence type="ECO:0000256" key="5">
    <source>
        <dbReference type="SAM" id="MobiDB-lite"/>
    </source>
</evidence>
<name>A0A1G4K803_9SACH</name>
<keyword evidence="4" id="KW-0694">RNA-binding</keyword>
<dbReference type="AlphaFoldDB" id="A0A1G4K803"/>
<dbReference type="Gene3D" id="3.60.15.10">
    <property type="entry name" value="Ribonuclease Z/Hydroxyacylglutathione hydrolase-like"/>
    <property type="match status" value="2"/>
</dbReference>
<evidence type="ECO:0000256" key="2">
    <source>
        <dbReference type="ARBA" id="ARBA00022664"/>
    </source>
</evidence>
<gene>
    <name evidence="7" type="ORF">LAME_0G07712G</name>
</gene>
<dbReference type="Pfam" id="PF13299">
    <property type="entry name" value="CPSF100_C"/>
    <property type="match status" value="1"/>
</dbReference>
<protein>
    <recommendedName>
        <fullName evidence="4">Cleavage and polyadenylation specificity factor subunit 2</fullName>
    </recommendedName>
    <alternativeName>
        <fullName evidence="4">Cleavage and polyadenylation specificity factor 100 kDa subunit</fullName>
    </alternativeName>
</protein>
<dbReference type="InterPro" id="IPR035639">
    <property type="entry name" value="CPSF2_MBL"/>
</dbReference>
<dbReference type="SUPFAM" id="SSF56281">
    <property type="entry name" value="Metallo-hydrolase/oxidoreductase"/>
    <property type="match status" value="1"/>
</dbReference>
<feature type="region of interest" description="Disordered" evidence="5">
    <location>
        <begin position="540"/>
        <end position="586"/>
    </location>
</feature>
<sequence>MTYTFTCHSDRSGNHRCAVLKFENVTIMMDPAWNGSTADRDEATEFWAQLIAQTDIVLLSQPTAESLGAYASLYIGFLAHFHSRIAVYATLPVANLGRVTTLDLYASQGLVGPVESNMLDVADIEEAFDHIISVKHSQILDLKAKFEGLTVVPYNSGYAPGGSIFSITTFSDKVIYAPRWNHTKDTILNSAAVLDVSGKPISSLMRPSAIVTTTSHLGSPLPYRRRASQFKELLRGIISKNGTAVIPCQIGGKFLDLLVLVNDMIFEQRRYRNQFDVPILLVSYSRGRSLTYAKSMLEWLSASVVKTWEGRNNRSPFDLGSRFAIVTPDELKNYSGSKMCFVSEVDRLINDSMLALGQSDKTTVILTEPDATSQASNKVLSSMFASWAKATKGRDNKSLDVRPVLFAQSVKMDLVKNQQLEGQDLENFTTKIQKRSVERTELAERLKKESRADGASDAAGLLNAKAEEEDDDDDDLPDFITAASRKANAVAKPIDVPVDVYINPEAPARHKMFAFQPVKIKRDDYGDVVDFSQFVPKDQLEENDKRSAADAFDEDEDPYEIELTSKTTKKRRGGGSGKGSNKKKEENIDDVSYLNTLNKPCRRSVNETSFNMRCSLSVVDLTSLVDQRSMSVIWPALKPRNILLMAPKELQSATAIKALKSKLLEVTNLEFNKSTTFETLIRSMDISVDPELDQRLRWQSISDGYTIAHVVGRLMRDTTPFADAKQQHRDKWVLKPISNGSKLYPKVSLAIGDVKLAEVKRRMTQKNHIAEFKGEGSLVIDGKVVVRKISDGETVVDGAPSELFYEVKAAVADMLAKV</sequence>
<evidence type="ECO:0000256" key="4">
    <source>
        <dbReference type="RuleBase" id="RU365006"/>
    </source>
</evidence>
<dbReference type="InterPro" id="IPR022712">
    <property type="entry name" value="Beta_Casp"/>
</dbReference>
<dbReference type="GO" id="GO:0003723">
    <property type="term" value="F:RNA binding"/>
    <property type="evidence" value="ECO:0007669"/>
    <property type="project" value="UniProtKB-KW"/>
</dbReference>
<evidence type="ECO:0000313" key="7">
    <source>
        <dbReference type="EMBL" id="SCV00132.1"/>
    </source>
</evidence>
<comment type="similarity">
    <text evidence="4">Belongs to the metallo-beta-lactamase superfamily. RNA-metabolizing metallo-beta-lactamase-like family. CPSF2/YSH1 subfamily.</text>
</comment>
<feature type="compositionally biased region" description="Acidic residues" evidence="5">
    <location>
        <begin position="551"/>
        <end position="560"/>
    </location>
</feature>
<evidence type="ECO:0000256" key="1">
    <source>
        <dbReference type="ARBA" id="ARBA00004123"/>
    </source>
</evidence>